<sequence length="41" mass="4887">MKQIERKLIEVIQARIEVDKVCNKFERTKQKQGKPRIGAFE</sequence>
<protein>
    <submittedName>
        <fullName evidence="1">Uncharacterized protein</fullName>
    </submittedName>
</protein>
<name>A0A7W5C9J8_9BACL</name>
<dbReference type="AlphaFoldDB" id="A0A7W5C9J8"/>
<keyword evidence="2" id="KW-1185">Reference proteome</keyword>
<reference evidence="1 2" key="1">
    <citation type="submission" date="2020-08" db="EMBL/GenBank/DDBJ databases">
        <title>Genomic Encyclopedia of Type Strains, Phase III (KMG-III): the genomes of soil and plant-associated and newly described type strains.</title>
        <authorList>
            <person name="Whitman W."/>
        </authorList>
    </citation>
    <scope>NUCLEOTIDE SEQUENCE [LARGE SCALE GENOMIC DNA]</scope>
    <source>
        <strain evidence="1 2">CECT 8234</strain>
    </source>
</reference>
<organism evidence="1 2">
    <name type="scientific">Paenibacillus endophyticus</name>
    <dbReference type="NCBI Taxonomy" id="1294268"/>
    <lineage>
        <taxon>Bacteria</taxon>
        <taxon>Bacillati</taxon>
        <taxon>Bacillota</taxon>
        <taxon>Bacilli</taxon>
        <taxon>Bacillales</taxon>
        <taxon>Paenibacillaceae</taxon>
        <taxon>Paenibacillus</taxon>
    </lineage>
</organism>
<dbReference type="Proteomes" id="UP000518605">
    <property type="component" value="Unassembled WGS sequence"/>
</dbReference>
<dbReference type="EMBL" id="JACHXW010000007">
    <property type="protein sequence ID" value="MBB3152659.1"/>
    <property type="molecule type" value="Genomic_DNA"/>
</dbReference>
<evidence type="ECO:0000313" key="2">
    <source>
        <dbReference type="Proteomes" id="UP000518605"/>
    </source>
</evidence>
<comment type="caution">
    <text evidence="1">The sequence shown here is derived from an EMBL/GenBank/DDBJ whole genome shotgun (WGS) entry which is preliminary data.</text>
</comment>
<accession>A0A7W5C9J8</accession>
<evidence type="ECO:0000313" key="1">
    <source>
        <dbReference type="EMBL" id="MBB3152659.1"/>
    </source>
</evidence>
<gene>
    <name evidence="1" type="ORF">FHS16_002716</name>
</gene>
<proteinExistence type="predicted"/>